<dbReference type="SUPFAM" id="SSF53254">
    <property type="entry name" value="Phosphoglycerate mutase-like"/>
    <property type="match status" value="1"/>
</dbReference>
<evidence type="ECO:0000256" key="4">
    <source>
        <dbReference type="ARBA" id="ARBA00022729"/>
    </source>
</evidence>
<dbReference type="InterPro" id="IPR050645">
    <property type="entry name" value="Histidine_acid_phosphatase"/>
</dbReference>
<keyword evidence="4 8" id="KW-0732">Signal</keyword>
<proteinExistence type="inferred from homology"/>
<dbReference type="AlphaFoldDB" id="A0A151WEX2"/>
<feature type="signal peptide" evidence="8">
    <location>
        <begin position="1"/>
        <end position="18"/>
    </location>
</feature>
<comment type="catalytic activity">
    <reaction evidence="1">
        <text>a phosphate monoester + H2O = an alcohol + phosphate</text>
        <dbReference type="Rhea" id="RHEA:15017"/>
        <dbReference type="ChEBI" id="CHEBI:15377"/>
        <dbReference type="ChEBI" id="CHEBI:30879"/>
        <dbReference type="ChEBI" id="CHEBI:43474"/>
        <dbReference type="ChEBI" id="CHEBI:67140"/>
        <dbReference type="EC" id="3.1.3.2"/>
    </reaction>
</comment>
<dbReference type="Pfam" id="PF00328">
    <property type="entry name" value="His_Phos_2"/>
    <property type="match status" value="1"/>
</dbReference>
<evidence type="ECO:0000313" key="10">
    <source>
        <dbReference type="Proteomes" id="UP000075809"/>
    </source>
</evidence>
<name>A0A151WEX2_9HYME</name>
<gene>
    <name evidence="9" type="ORF">ALC60_14504</name>
</gene>
<dbReference type="CDD" id="cd07061">
    <property type="entry name" value="HP_HAP_like"/>
    <property type="match status" value="1"/>
</dbReference>
<dbReference type="EC" id="3.1.3.2" evidence="3"/>
<reference evidence="9 10" key="1">
    <citation type="submission" date="2015-09" db="EMBL/GenBank/DDBJ databases">
        <title>Trachymyrmex zeteki WGS genome.</title>
        <authorList>
            <person name="Nygaard S."/>
            <person name="Hu H."/>
            <person name="Boomsma J."/>
            <person name="Zhang G."/>
        </authorList>
    </citation>
    <scope>NUCLEOTIDE SEQUENCE [LARGE SCALE GENOMIC DNA]</scope>
    <source>
        <strain evidence="9">Tzet28-1</strain>
        <tissue evidence="9">Whole body</tissue>
    </source>
</reference>
<evidence type="ECO:0000256" key="7">
    <source>
        <dbReference type="ARBA" id="ARBA00023180"/>
    </source>
</evidence>
<dbReference type="EMBL" id="KQ983227">
    <property type="protein sequence ID" value="KYQ46408.1"/>
    <property type="molecule type" value="Genomic_DNA"/>
</dbReference>
<dbReference type="STRING" id="64791.A0A151WEX2"/>
<protein>
    <recommendedName>
        <fullName evidence="3">acid phosphatase</fullName>
        <ecNumber evidence="3">3.1.3.2</ecNumber>
    </recommendedName>
</protein>
<organism evidence="9 10">
    <name type="scientific">Mycetomoellerius zeteki</name>
    <dbReference type="NCBI Taxonomy" id="64791"/>
    <lineage>
        <taxon>Eukaryota</taxon>
        <taxon>Metazoa</taxon>
        <taxon>Ecdysozoa</taxon>
        <taxon>Arthropoda</taxon>
        <taxon>Hexapoda</taxon>
        <taxon>Insecta</taxon>
        <taxon>Pterygota</taxon>
        <taxon>Neoptera</taxon>
        <taxon>Endopterygota</taxon>
        <taxon>Hymenoptera</taxon>
        <taxon>Apocrita</taxon>
        <taxon>Aculeata</taxon>
        <taxon>Formicoidea</taxon>
        <taxon>Formicidae</taxon>
        <taxon>Myrmicinae</taxon>
        <taxon>Mycetomoellerius</taxon>
    </lineage>
</organism>
<keyword evidence="7" id="KW-0325">Glycoprotein</keyword>
<dbReference type="GO" id="GO:0003993">
    <property type="term" value="F:acid phosphatase activity"/>
    <property type="evidence" value="ECO:0007669"/>
    <property type="project" value="UniProtKB-EC"/>
</dbReference>
<keyword evidence="6" id="KW-1015">Disulfide bond</keyword>
<evidence type="ECO:0000256" key="5">
    <source>
        <dbReference type="ARBA" id="ARBA00022801"/>
    </source>
</evidence>
<keyword evidence="5" id="KW-0378">Hydrolase</keyword>
<sequence>MFLQSIIFTIFLSSLALSATPDVELQLLHVVFRHGDKVPHREFQNYPNDPYRDYSYYPMGNGDLTNQGKMREYKIGTMLRERYDQYFGPDYWPSKIYARSSEVPRTQLSLQLVLAGLFPPSEKQTWNPNLPWIPTWTFFVPYKTDNLLFPHYCYRYIEEYQRFLQLDSEKEMINKYKNVMDYLTDHTGKLINTTEAVGHLYNLLKEEVSNYFNSNKFISLSEFLSYNHFQSAQNLTLPKWTQNVFPSPMIELIELDFKLRSYTKTLKRLNGGMLLRKIVDDIQEHQAGKSPRDRKAFLFGGHEVNVAALAYALGTNEPTVPPYGAAIILETLRDKKGIYYVRVLLWSGVTEQLKVQTIPNCAEICPFEDFLRIVKDVLPSDDEYYCRRDKTEDLKQNVHHRSSAACIANDKISWCIFFTVLFAFTSKFVQK</sequence>
<dbReference type="PANTHER" id="PTHR11567:SF211">
    <property type="entry name" value="PROSTATIC ACID PHOSPHATASE"/>
    <property type="match status" value="1"/>
</dbReference>
<dbReference type="Gene3D" id="3.40.50.1240">
    <property type="entry name" value="Phosphoglycerate mutase-like"/>
    <property type="match status" value="1"/>
</dbReference>
<feature type="chain" id="PRO_5007591185" description="acid phosphatase" evidence="8">
    <location>
        <begin position="19"/>
        <end position="431"/>
    </location>
</feature>
<keyword evidence="10" id="KW-1185">Reference proteome</keyword>
<evidence type="ECO:0000256" key="3">
    <source>
        <dbReference type="ARBA" id="ARBA00012646"/>
    </source>
</evidence>
<evidence type="ECO:0000256" key="8">
    <source>
        <dbReference type="SAM" id="SignalP"/>
    </source>
</evidence>
<evidence type="ECO:0000256" key="2">
    <source>
        <dbReference type="ARBA" id="ARBA00005375"/>
    </source>
</evidence>
<dbReference type="Proteomes" id="UP000075809">
    <property type="component" value="Unassembled WGS sequence"/>
</dbReference>
<evidence type="ECO:0000256" key="6">
    <source>
        <dbReference type="ARBA" id="ARBA00023157"/>
    </source>
</evidence>
<comment type="similarity">
    <text evidence="2">Belongs to the histidine acid phosphatase family.</text>
</comment>
<evidence type="ECO:0000313" key="9">
    <source>
        <dbReference type="EMBL" id="KYQ46408.1"/>
    </source>
</evidence>
<dbReference type="InterPro" id="IPR000560">
    <property type="entry name" value="His_Pase_clade-2"/>
</dbReference>
<dbReference type="PANTHER" id="PTHR11567">
    <property type="entry name" value="ACID PHOSPHATASE-RELATED"/>
    <property type="match status" value="1"/>
</dbReference>
<dbReference type="InterPro" id="IPR029033">
    <property type="entry name" value="His_PPase_superfam"/>
</dbReference>
<accession>A0A151WEX2</accession>
<evidence type="ECO:0000256" key="1">
    <source>
        <dbReference type="ARBA" id="ARBA00000032"/>
    </source>
</evidence>